<dbReference type="Pfam" id="PF02403">
    <property type="entry name" value="Seryl_tRNA_N"/>
    <property type="match status" value="1"/>
</dbReference>
<keyword evidence="9 12" id="KW-0030">Aminoacyl-tRNA synthetase</keyword>
<evidence type="ECO:0000256" key="8">
    <source>
        <dbReference type="ARBA" id="ARBA00022917"/>
    </source>
</evidence>
<dbReference type="InterPro" id="IPR002317">
    <property type="entry name" value="Ser-tRNA-ligase_type_1"/>
</dbReference>
<feature type="binding site" evidence="13">
    <location>
        <position position="260"/>
    </location>
    <ligand>
        <name>L-serine</name>
        <dbReference type="ChEBI" id="CHEBI:33384"/>
    </ligand>
</feature>
<dbReference type="NCBIfam" id="TIGR00414">
    <property type="entry name" value="serS"/>
    <property type="match status" value="1"/>
</dbReference>
<dbReference type="Gene3D" id="1.10.287.40">
    <property type="entry name" value="Serine-tRNA synthetase, tRNA binding domain"/>
    <property type="match status" value="1"/>
</dbReference>
<dbReference type="GO" id="GO:0005737">
    <property type="term" value="C:cytoplasm"/>
    <property type="evidence" value="ECO:0007669"/>
    <property type="project" value="UniProtKB-SubCell"/>
</dbReference>
<feature type="binding site" evidence="12">
    <location>
        <position position="382"/>
    </location>
    <ligand>
        <name>L-serine</name>
        <dbReference type="ChEBI" id="CHEBI:33384"/>
    </ligand>
</feature>
<organism evidence="16 17">
    <name type="scientific">Pelolinea submarina</name>
    <dbReference type="NCBI Taxonomy" id="913107"/>
    <lineage>
        <taxon>Bacteria</taxon>
        <taxon>Bacillati</taxon>
        <taxon>Chloroflexota</taxon>
        <taxon>Anaerolineae</taxon>
        <taxon>Anaerolineales</taxon>
        <taxon>Anaerolineaceae</taxon>
        <taxon>Pelolinea</taxon>
    </lineage>
</organism>
<feature type="binding site" evidence="13">
    <location>
        <position position="380"/>
    </location>
    <ligand>
        <name>L-serine</name>
        <dbReference type="ChEBI" id="CHEBI:33384"/>
    </ligand>
</feature>
<proteinExistence type="inferred from homology"/>
<dbReference type="GO" id="GO:0006434">
    <property type="term" value="P:seryl-tRNA aminoacylation"/>
    <property type="evidence" value="ECO:0007669"/>
    <property type="project" value="UniProtKB-UniRule"/>
</dbReference>
<feature type="binding site" evidence="12 14">
    <location>
        <begin position="347"/>
        <end position="350"/>
    </location>
    <ligand>
        <name>ATP</name>
        <dbReference type="ChEBI" id="CHEBI:30616"/>
    </ligand>
</feature>
<dbReference type="PROSITE" id="PS50862">
    <property type="entry name" value="AA_TRNA_LIGASE_II"/>
    <property type="match status" value="1"/>
</dbReference>
<keyword evidence="8 12" id="KW-0648">Protein biosynthesis</keyword>
<evidence type="ECO:0000256" key="2">
    <source>
        <dbReference type="ARBA" id="ARBA00005045"/>
    </source>
</evidence>
<reference evidence="16 17" key="1">
    <citation type="submission" date="2018-08" db="EMBL/GenBank/DDBJ databases">
        <title>Genomic Encyclopedia of Type Strains, Phase IV (KMG-IV): sequencing the most valuable type-strain genomes for metagenomic binning, comparative biology and taxonomic classification.</title>
        <authorList>
            <person name="Goeker M."/>
        </authorList>
    </citation>
    <scope>NUCLEOTIDE SEQUENCE [LARGE SCALE GENOMIC DNA]</scope>
    <source>
        <strain evidence="16 17">DSM 23923</strain>
    </source>
</reference>
<keyword evidence="5 12" id="KW-0436">Ligase</keyword>
<evidence type="ECO:0000256" key="10">
    <source>
        <dbReference type="ARBA" id="ARBA00047929"/>
    </source>
</evidence>
<dbReference type="PANTHER" id="PTHR43697:SF1">
    <property type="entry name" value="SERINE--TRNA LIGASE"/>
    <property type="match status" value="1"/>
</dbReference>
<dbReference type="EMBL" id="QUMS01000001">
    <property type="protein sequence ID" value="REG11524.1"/>
    <property type="molecule type" value="Genomic_DNA"/>
</dbReference>
<accession>A0A347ZRI9</accession>
<dbReference type="PRINTS" id="PR00981">
    <property type="entry name" value="TRNASYNTHSER"/>
</dbReference>
<dbReference type="SUPFAM" id="SSF55681">
    <property type="entry name" value="Class II aaRS and biotin synthetases"/>
    <property type="match status" value="1"/>
</dbReference>
<dbReference type="PIRSF" id="PIRSF001529">
    <property type="entry name" value="Ser-tRNA-synth_IIa"/>
    <property type="match status" value="1"/>
</dbReference>
<evidence type="ECO:0000313" key="17">
    <source>
        <dbReference type="Proteomes" id="UP000256388"/>
    </source>
</evidence>
<feature type="binding site" evidence="12">
    <location>
        <begin position="229"/>
        <end position="231"/>
    </location>
    <ligand>
        <name>L-serine</name>
        <dbReference type="ChEBI" id="CHEBI:33384"/>
    </ligand>
</feature>
<feature type="binding site" evidence="12 13">
    <location>
        <position position="283"/>
    </location>
    <ligand>
        <name>L-serine</name>
        <dbReference type="ChEBI" id="CHEBI:33384"/>
    </ligand>
</feature>
<dbReference type="SUPFAM" id="SSF46589">
    <property type="entry name" value="tRNA-binding arm"/>
    <property type="match status" value="1"/>
</dbReference>
<keyword evidence="17" id="KW-1185">Reference proteome</keyword>
<comment type="domain">
    <text evidence="12">Consists of two distinct domains, a catalytic core and a N-terminal extension that is involved in tRNA binding.</text>
</comment>
<dbReference type="UniPathway" id="UPA00906">
    <property type="reaction ID" value="UER00895"/>
</dbReference>
<keyword evidence="4 12" id="KW-0963">Cytoplasm</keyword>
<evidence type="ECO:0000256" key="5">
    <source>
        <dbReference type="ARBA" id="ARBA00022598"/>
    </source>
</evidence>
<evidence type="ECO:0000256" key="12">
    <source>
        <dbReference type="HAMAP-Rule" id="MF_00176"/>
    </source>
</evidence>
<dbReference type="InterPro" id="IPR010978">
    <property type="entry name" value="tRNA-bd_arm"/>
</dbReference>
<keyword evidence="6 12" id="KW-0547">Nucleotide-binding</keyword>
<comment type="catalytic activity">
    <reaction evidence="11 12">
        <text>tRNA(Ser) + L-serine + ATP = L-seryl-tRNA(Ser) + AMP + diphosphate + H(+)</text>
        <dbReference type="Rhea" id="RHEA:12292"/>
        <dbReference type="Rhea" id="RHEA-COMP:9669"/>
        <dbReference type="Rhea" id="RHEA-COMP:9703"/>
        <dbReference type="ChEBI" id="CHEBI:15378"/>
        <dbReference type="ChEBI" id="CHEBI:30616"/>
        <dbReference type="ChEBI" id="CHEBI:33019"/>
        <dbReference type="ChEBI" id="CHEBI:33384"/>
        <dbReference type="ChEBI" id="CHEBI:78442"/>
        <dbReference type="ChEBI" id="CHEBI:78533"/>
        <dbReference type="ChEBI" id="CHEBI:456215"/>
        <dbReference type="EC" id="6.1.1.11"/>
    </reaction>
</comment>
<dbReference type="Pfam" id="PF00587">
    <property type="entry name" value="tRNA-synt_2b"/>
    <property type="match status" value="1"/>
</dbReference>
<comment type="subunit">
    <text evidence="12">Homodimer. The tRNA molecule binds across the dimer.</text>
</comment>
<dbReference type="EC" id="6.1.1.11" evidence="12"/>
<comment type="function">
    <text evidence="12">Catalyzes the attachment of serine to tRNA(Ser). Is also able to aminoacylate tRNA(Sec) with serine, to form the misacylated tRNA L-seryl-tRNA(Sec), which will be further converted into selenocysteinyl-tRNA(Sec).</text>
</comment>
<comment type="catalytic activity">
    <reaction evidence="10 12">
        <text>tRNA(Sec) + L-serine + ATP = L-seryl-tRNA(Sec) + AMP + diphosphate + H(+)</text>
        <dbReference type="Rhea" id="RHEA:42580"/>
        <dbReference type="Rhea" id="RHEA-COMP:9742"/>
        <dbReference type="Rhea" id="RHEA-COMP:10128"/>
        <dbReference type="ChEBI" id="CHEBI:15378"/>
        <dbReference type="ChEBI" id="CHEBI:30616"/>
        <dbReference type="ChEBI" id="CHEBI:33019"/>
        <dbReference type="ChEBI" id="CHEBI:33384"/>
        <dbReference type="ChEBI" id="CHEBI:78442"/>
        <dbReference type="ChEBI" id="CHEBI:78533"/>
        <dbReference type="ChEBI" id="CHEBI:456215"/>
        <dbReference type="EC" id="6.1.1.11"/>
    </reaction>
</comment>
<dbReference type="OrthoDB" id="9804647at2"/>
<gene>
    <name evidence="12" type="primary">serS</name>
    <name evidence="16" type="ORF">DFR64_1414</name>
</gene>
<evidence type="ECO:0000256" key="6">
    <source>
        <dbReference type="ARBA" id="ARBA00022741"/>
    </source>
</evidence>
<evidence type="ECO:0000256" key="13">
    <source>
        <dbReference type="PIRSR" id="PIRSR001529-1"/>
    </source>
</evidence>
<feature type="domain" description="Aminoacyl-transfer RNA synthetases class-II family profile" evidence="15">
    <location>
        <begin position="183"/>
        <end position="407"/>
    </location>
</feature>
<dbReference type="InterPro" id="IPR042103">
    <property type="entry name" value="SerRS_1_N_sf"/>
</dbReference>
<dbReference type="InterPro" id="IPR045864">
    <property type="entry name" value="aa-tRNA-synth_II/BPL/LPL"/>
</dbReference>
<dbReference type="PANTHER" id="PTHR43697">
    <property type="entry name" value="SERYL-TRNA SYNTHETASE"/>
    <property type="match status" value="1"/>
</dbReference>
<name>A0A347ZRI9_9CHLR</name>
<evidence type="ECO:0000313" key="16">
    <source>
        <dbReference type="EMBL" id="REG11524.1"/>
    </source>
</evidence>
<feature type="binding site" evidence="13">
    <location>
        <position position="229"/>
    </location>
    <ligand>
        <name>L-serine</name>
        <dbReference type="ChEBI" id="CHEBI:33384"/>
    </ligand>
</feature>
<evidence type="ECO:0000256" key="7">
    <source>
        <dbReference type="ARBA" id="ARBA00022840"/>
    </source>
</evidence>
<evidence type="ECO:0000256" key="11">
    <source>
        <dbReference type="ARBA" id="ARBA00048823"/>
    </source>
</evidence>
<evidence type="ECO:0000256" key="3">
    <source>
        <dbReference type="ARBA" id="ARBA00010728"/>
    </source>
</evidence>
<dbReference type="GO" id="GO:0004828">
    <property type="term" value="F:serine-tRNA ligase activity"/>
    <property type="evidence" value="ECO:0007669"/>
    <property type="project" value="UniProtKB-UniRule"/>
</dbReference>
<dbReference type="InterPro" id="IPR033729">
    <property type="entry name" value="SerRS_core"/>
</dbReference>
<keyword evidence="7 12" id="KW-0067">ATP-binding</keyword>
<protein>
    <recommendedName>
        <fullName evidence="12">Serine--tRNA ligase</fullName>
        <ecNumber evidence="12">6.1.1.11</ecNumber>
    </recommendedName>
    <alternativeName>
        <fullName evidence="12">Seryl-tRNA synthetase</fullName>
        <shortName evidence="12">SerRS</shortName>
    </alternativeName>
    <alternativeName>
        <fullName evidence="12">Seryl-tRNA(Ser/Sec) synthetase</fullName>
    </alternativeName>
</protein>
<dbReference type="InterPro" id="IPR002314">
    <property type="entry name" value="aa-tRNA-synt_IIb"/>
</dbReference>
<dbReference type="RefSeq" id="WP_116224652.1">
    <property type="nucleotide sequence ID" value="NZ_AP018437.1"/>
</dbReference>
<evidence type="ECO:0000256" key="9">
    <source>
        <dbReference type="ARBA" id="ARBA00023146"/>
    </source>
</evidence>
<dbReference type="HAMAP" id="MF_00176">
    <property type="entry name" value="Ser_tRNA_synth_type1"/>
    <property type="match status" value="1"/>
</dbReference>
<sequence>MIDIKIVRENPQLLKDALERRHMDISVVDQLARMDEEWRVKLTQVEDLKAERNAASKEIGATKDKAEREQKITAMREVGDRITAMDEEVRTIEQQIQAVIETIPNIPDESVPLGKDESENIVLRTVGEKPSYDFEPLPHWELGPKLGIIDFDQGVKITGSRFYVLNGAGARLQRALIAWMLDLHGRQGYKEKYTPFMVKGETLYASGQLPKFADNLYKDHEEDLWMVPTAEVPLTGIHMGDFIEGERLPLCYTAYTPCFRREKMSAGRDVRGIKRGHQFDKVEMYVYCKPERSMEEFGMMVADAEETCKELGLTYRIVQLCTGDLGFNARITYDIEVWAPGCQEWLEVSSISNVGNFQARRANIKYVDADGRKDYLHTLNGSGLGLPRTLIGVMETYQQADGSIRVPEVLKPWMGGIEVIEASNG</sequence>
<dbReference type="InterPro" id="IPR015866">
    <property type="entry name" value="Ser-tRNA-synth_1_N"/>
</dbReference>
<dbReference type="GO" id="GO:0005524">
    <property type="term" value="F:ATP binding"/>
    <property type="evidence" value="ECO:0007669"/>
    <property type="project" value="UniProtKB-UniRule"/>
</dbReference>
<dbReference type="GO" id="GO:0016260">
    <property type="term" value="P:selenocysteine biosynthetic process"/>
    <property type="evidence" value="ECO:0007669"/>
    <property type="project" value="UniProtKB-UniRule"/>
</dbReference>
<dbReference type="InterPro" id="IPR006195">
    <property type="entry name" value="aa-tRNA-synth_II"/>
</dbReference>
<dbReference type="CDD" id="cd00770">
    <property type="entry name" value="SerRS_core"/>
    <property type="match status" value="1"/>
</dbReference>
<comment type="caution">
    <text evidence="12">Lacks conserved residue(s) required for the propagation of feature annotation.</text>
</comment>
<comment type="pathway">
    <text evidence="2 12">Aminoacyl-tRNA biosynthesis; selenocysteinyl-tRNA(Sec) biosynthesis; L-seryl-tRNA(Sec) from L-serine and tRNA(Sec): step 1/1.</text>
</comment>
<evidence type="ECO:0000256" key="4">
    <source>
        <dbReference type="ARBA" id="ARBA00022490"/>
    </source>
</evidence>
<evidence type="ECO:0000259" key="15">
    <source>
        <dbReference type="PROSITE" id="PS50862"/>
    </source>
</evidence>
<evidence type="ECO:0000256" key="14">
    <source>
        <dbReference type="PIRSR" id="PIRSR001529-2"/>
    </source>
</evidence>
<dbReference type="Gene3D" id="3.30.930.10">
    <property type="entry name" value="Bira Bifunctional Protein, Domain 2"/>
    <property type="match status" value="1"/>
</dbReference>
<comment type="caution">
    <text evidence="16">The sequence shown here is derived from an EMBL/GenBank/DDBJ whole genome shotgun (WGS) entry which is preliminary data.</text>
</comment>
<dbReference type="Proteomes" id="UP000256388">
    <property type="component" value="Unassembled WGS sequence"/>
</dbReference>
<comment type="similarity">
    <text evidence="3 12">Belongs to the class-II aminoacyl-tRNA synthetase family. Type-1 seryl-tRNA synthetase subfamily.</text>
</comment>
<evidence type="ECO:0000256" key="1">
    <source>
        <dbReference type="ARBA" id="ARBA00004496"/>
    </source>
</evidence>
<comment type="subcellular location">
    <subcellularLocation>
        <location evidence="1 12">Cytoplasm</location>
    </subcellularLocation>
</comment>
<feature type="binding site" evidence="12 14">
    <location>
        <begin position="260"/>
        <end position="262"/>
    </location>
    <ligand>
        <name>ATP</name>
        <dbReference type="ChEBI" id="CHEBI:30616"/>
    </ligand>
</feature>
<dbReference type="AlphaFoldDB" id="A0A347ZRI9"/>